<sequence>MREMAWLRTTVLPSFNFFLFCRICFLGIIGSLTEILGSIGINYSSLTLASAISNLTPAFTFILAVLFRWKDWH</sequence>
<evidence type="ECO:0000256" key="1">
    <source>
        <dbReference type="ARBA" id="ARBA00022692"/>
    </source>
</evidence>
<dbReference type="Proteomes" id="UP000325577">
    <property type="component" value="Linkage Group LG2"/>
</dbReference>
<evidence type="ECO:0000256" key="2">
    <source>
        <dbReference type="ARBA" id="ARBA00022989"/>
    </source>
</evidence>
<evidence type="ECO:0000256" key="4">
    <source>
        <dbReference type="SAM" id="Phobius"/>
    </source>
</evidence>
<organism evidence="5 6">
    <name type="scientific">Nyssa sinensis</name>
    <dbReference type="NCBI Taxonomy" id="561372"/>
    <lineage>
        <taxon>Eukaryota</taxon>
        <taxon>Viridiplantae</taxon>
        <taxon>Streptophyta</taxon>
        <taxon>Embryophyta</taxon>
        <taxon>Tracheophyta</taxon>
        <taxon>Spermatophyta</taxon>
        <taxon>Magnoliopsida</taxon>
        <taxon>eudicotyledons</taxon>
        <taxon>Gunneridae</taxon>
        <taxon>Pentapetalae</taxon>
        <taxon>asterids</taxon>
        <taxon>Cornales</taxon>
        <taxon>Nyssaceae</taxon>
        <taxon>Nyssa</taxon>
    </lineage>
</organism>
<evidence type="ECO:0000313" key="5">
    <source>
        <dbReference type="EMBL" id="KAA8530265.1"/>
    </source>
</evidence>
<proteinExistence type="predicted"/>
<name>A0A5J5AGS9_9ASTE</name>
<keyword evidence="3 4" id="KW-0472">Membrane</keyword>
<dbReference type="InterPro" id="IPR030184">
    <property type="entry name" value="WAT1-related"/>
</dbReference>
<keyword evidence="1 4" id="KW-0812">Transmembrane</keyword>
<keyword evidence="2 4" id="KW-1133">Transmembrane helix</keyword>
<dbReference type="GO" id="GO:0016020">
    <property type="term" value="C:membrane"/>
    <property type="evidence" value="ECO:0007669"/>
    <property type="project" value="InterPro"/>
</dbReference>
<keyword evidence="6" id="KW-1185">Reference proteome</keyword>
<gene>
    <name evidence="5" type="ORF">F0562_004974</name>
</gene>
<evidence type="ECO:0000256" key="3">
    <source>
        <dbReference type="ARBA" id="ARBA00023136"/>
    </source>
</evidence>
<reference evidence="5 6" key="1">
    <citation type="submission" date="2019-09" db="EMBL/GenBank/DDBJ databases">
        <title>A chromosome-level genome assembly of the Chinese tupelo Nyssa sinensis.</title>
        <authorList>
            <person name="Yang X."/>
            <person name="Kang M."/>
            <person name="Yang Y."/>
            <person name="Xiong H."/>
            <person name="Wang M."/>
            <person name="Zhang Z."/>
            <person name="Wang Z."/>
            <person name="Wu H."/>
            <person name="Ma T."/>
            <person name="Liu J."/>
            <person name="Xi Z."/>
        </authorList>
    </citation>
    <scope>NUCLEOTIDE SEQUENCE [LARGE SCALE GENOMIC DNA]</scope>
    <source>
        <strain evidence="5">J267</strain>
        <tissue evidence="5">Leaf</tissue>
    </source>
</reference>
<evidence type="ECO:0000313" key="6">
    <source>
        <dbReference type="Proteomes" id="UP000325577"/>
    </source>
</evidence>
<accession>A0A5J5AGS9</accession>
<dbReference type="EMBL" id="CM018043">
    <property type="protein sequence ID" value="KAA8530265.1"/>
    <property type="molecule type" value="Genomic_DNA"/>
</dbReference>
<dbReference type="PANTHER" id="PTHR31218">
    <property type="entry name" value="WAT1-RELATED PROTEIN"/>
    <property type="match status" value="1"/>
</dbReference>
<evidence type="ECO:0008006" key="7">
    <source>
        <dbReference type="Google" id="ProtNLM"/>
    </source>
</evidence>
<protein>
    <recommendedName>
        <fullName evidence="7">WAT1-related protein</fullName>
    </recommendedName>
</protein>
<dbReference type="GO" id="GO:0022857">
    <property type="term" value="F:transmembrane transporter activity"/>
    <property type="evidence" value="ECO:0007669"/>
    <property type="project" value="InterPro"/>
</dbReference>
<dbReference type="AlphaFoldDB" id="A0A5J5AGS9"/>
<feature type="transmembrane region" description="Helical" evidence="4">
    <location>
        <begin position="45"/>
        <end position="67"/>
    </location>
</feature>
<feature type="transmembrane region" description="Helical" evidence="4">
    <location>
        <begin position="12"/>
        <end position="33"/>
    </location>
</feature>
<dbReference type="OrthoDB" id="1727045at2759"/>